<sequence>MASYDYALGFDAWTGPAEKLPAQPMEPLPPGPDATTDAQDRHVRALADHTDAKRKYEAELRALTKDDGNWSEQRTPLGRNKDEALEKVKEFDALHATNPLVRNVGLYRTPVVKWEQVPY</sequence>
<proteinExistence type="predicted"/>
<feature type="region of interest" description="Disordered" evidence="1">
    <location>
        <begin position="16"/>
        <end position="38"/>
    </location>
</feature>
<reference evidence="2 3" key="1">
    <citation type="journal article" date="2019" name="PLoS ONE">
        <title>Mycobacteriophage CRB2 defines a new subcluster in mycobacteriophage classification.</title>
        <authorList>
            <person name="Suarez C.A."/>
            <person name="Franceschelli J.J."/>
            <person name="Morbidoni H.R."/>
        </authorList>
    </citation>
    <scope>NUCLEOTIDE SEQUENCE [LARGE SCALE GENOMIC DNA]</scope>
</reference>
<accession>A0A455LNA5</accession>
<protein>
    <submittedName>
        <fullName evidence="2">Uncharacterized protein</fullName>
    </submittedName>
</protein>
<evidence type="ECO:0000313" key="2">
    <source>
        <dbReference type="EMBL" id="AYP70023.1"/>
    </source>
</evidence>
<name>A0A455LNA5_9CAUD</name>
<dbReference type="EMBL" id="MK059749">
    <property type="protein sequence ID" value="AYP70023.1"/>
    <property type="molecule type" value="Genomic_DNA"/>
</dbReference>
<dbReference type="Proteomes" id="UP000292006">
    <property type="component" value="Segment"/>
</dbReference>
<gene>
    <name evidence="2" type="ORF">CRB2_37</name>
</gene>
<keyword evidence="3" id="KW-1185">Reference proteome</keyword>
<evidence type="ECO:0000313" key="3">
    <source>
        <dbReference type="Proteomes" id="UP000292006"/>
    </source>
</evidence>
<evidence type="ECO:0000256" key="1">
    <source>
        <dbReference type="SAM" id="MobiDB-lite"/>
    </source>
</evidence>
<organism evidence="2 3">
    <name type="scientific">Mycobacterium phage CRB2</name>
    <dbReference type="NCBI Taxonomy" id="2483623"/>
    <lineage>
        <taxon>Viruses</taxon>
        <taxon>Duplodnaviria</taxon>
        <taxon>Heunggongvirae</taxon>
        <taxon>Uroviricota</taxon>
        <taxon>Caudoviricetes</taxon>
        <taxon>Bclasvirinae</taxon>
        <taxon>Quesadillavirus</taxon>
        <taxon>Quesadillavirus CRB2</taxon>
    </lineage>
</organism>